<dbReference type="Gene3D" id="1.10.10.1100">
    <property type="entry name" value="BFD-like [2Fe-2S]-binding domain"/>
    <property type="match status" value="1"/>
</dbReference>
<dbReference type="InterPro" id="IPR041854">
    <property type="entry name" value="BFD-like_2Fe2S-bd_dom_sf"/>
</dbReference>
<evidence type="ECO:0000256" key="5">
    <source>
        <dbReference type="ARBA" id="ARBA00023004"/>
    </source>
</evidence>
<evidence type="ECO:0000256" key="6">
    <source>
        <dbReference type="ARBA" id="ARBA00023014"/>
    </source>
</evidence>
<dbReference type="Pfam" id="PF04324">
    <property type="entry name" value="Fer2_BFD"/>
    <property type="match status" value="1"/>
</dbReference>
<keyword evidence="2" id="KW-0001">2Fe-2S</keyword>
<evidence type="ECO:0000256" key="1">
    <source>
        <dbReference type="ARBA" id="ARBA00022448"/>
    </source>
</evidence>
<proteinExistence type="inferred from homology"/>
<dbReference type="PANTHER" id="PTHR37424:SF1">
    <property type="entry name" value="BACTERIOFERRITIN-ASSOCIATED FERREDOXIN"/>
    <property type="match status" value="1"/>
</dbReference>
<protein>
    <recommendedName>
        <fullName evidence="7">Bacterioferritin-associated ferredoxin</fullName>
    </recommendedName>
</protein>
<name>A0AA41UBP3_9MICO</name>
<dbReference type="Proteomes" id="UP001165405">
    <property type="component" value="Unassembled WGS sequence"/>
</dbReference>
<dbReference type="EMBL" id="JAKGSG010000029">
    <property type="protein sequence ID" value="MCF4121304.1"/>
    <property type="molecule type" value="Genomic_DNA"/>
</dbReference>
<gene>
    <name evidence="10" type="ORF">L1785_09945</name>
</gene>
<dbReference type="InterPro" id="IPR052371">
    <property type="entry name" value="BFD-associated_ferredoxin"/>
</dbReference>
<comment type="similarity">
    <text evidence="8">Belongs to the Bfd family.</text>
</comment>
<evidence type="ECO:0000256" key="4">
    <source>
        <dbReference type="ARBA" id="ARBA00022982"/>
    </source>
</evidence>
<keyword evidence="3" id="KW-0479">Metal-binding</keyword>
<keyword evidence="4" id="KW-0249">Electron transport</keyword>
<reference evidence="10" key="1">
    <citation type="submission" date="2022-01" db="EMBL/GenBank/DDBJ databases">
        <title>Antribacter sp. nov., isolated from Guizhou of China.</title>
        <authorList>
            <person name="Chengliang C."/>
            <person name="Ya Z."/>
        </authorList>
    </citation>
    <scope>NUCLEOTIDE SEQUENCE</scope>
    <source>
        <strain evidence="10">KLBMP 9083</strain>
    </source>
</reference>
<organism evidence="10 11">
    <name type="scientific">Antribacter soli</name>
    <dbReference type="NCBI Taxonomy" id="2910976"/>
    <lineage>
        <taxon>Bacteria</taxon>
        <taxon>Bacillati</taxon>
        <taxon>Actinomycetota</taxon>
        <taxon>Actinomycetes</taxon>
        <taxon>Micrococcales</taxon>
        <taxon>Promicromonosporaceae</taxon>
        <taxon>Antribacter</taxon>
    </lineage>
</organism>
<feature type="domain" description="BFD-like [2Fe-2S]-binding" evidence="9">
    <location>
        <begin position="2"/>
        <end position="50"/>
    </location>
</feature>
<evidence type="ECO:0000256" key="8">
    <source>
        <dbReference type="ARBA" id="ARBA00046332"/>
    </source>
</evidence>
<sequence length="67" mass="6803">MIVCQCGVVSDRAIAAAFAGGARTVSAVCRTTGAAQDCGSCIFTVKALVRQHQEQESAALEIDSAAS</sequence>
<accession>A0AA41UBP3</accession>
<keyword evidence="11" id="KW-1185">Reference proteome</keyword>
<keyword evidence="5" id="KW-0408">Iron</keyword>
<evidence type="ECO:0000256" key="2">
    <source>
        <dbReference type="ARBA" id="ARBA00022714"/>
    </source>
</evidence>
<dbReference type="InterPro" id="IPR007419">
    <property type="entry name" value="BFD-like_2Fe2S-bd_dom"/>
</dbReference>
<dbReference type="AlphaFoldDB" id="A0AA41UBP3"/>
<evidence type="ECO:0000256" key="3">
    <source>
        <dbReference type="ARBA" id="ARBA00022723"/>
    </source>
</evidence>
<dbReference type="RefSeq" id="WP_236089259.1">
    <property type="nucleotide sequence ID" value="NZ_JAKGSG010000029.1"/>
</dbReference>
<keyword evidence="1" id="KW-0813">Transport</keyword>
<dbReference type="GO" id="GO:0046872">
    <property type="term" value="F:metal ion binding"/>
    <property type="evidence" value="ECO:0007669"/>
    <property type="project" value="UniProtKB-KW"/>
</dbReference>
<evidence type="ECO:0000313" key="10">
    <source>
        <dbReference type="EMBL" id="MCF4121304.1"/>
    </source>
</evidence>
<evidence type="ECO:0000313" key="11">
    <source>
        <dbReference type="Proteomes" id="UP001165405"/>
    </source>
</evidence>
<comment type="caution">
    <text evidence="10">The sequence shown here is derived from an EMBL/GenBank/DDBJ whole genome shotgun (WGS) entry which is preliminary data.</text>
</comment>
<dbReference type="PANTHER" id="PTHR37424">
    <property type="entry name" value="BACTERIOFERRITIN-ASSOCIATED FERREDOXIN"/>
    <property type="match status" value="1"/>
</dbReference>
<evidence type="ECO:0000259" key="9">
    <source>
        <dbReference type="Pfam" id="PF04324"/>
    </source>
</evidence>
<keyword evidence="6" id="KW-0411">Iron-sulfur</keyword>
<dbReference type="GO" id="GO:0051537">
    <property type="term" value="F:2 iron, 2 sulfur cluster binding"/>
    <property type="evidence" value="ECO:0007669"/>
    <property type="project" value="UniProtKB-KW"/>
</dbReference>
<evidence type="ECO:0000256" key="7">
    <source>
        <dbReference type="ARBA" id="ARBA00039386"/>
    </source>
</evidence>